<dbReference type="Proteomes" id="UP001176961">
    <property type="component" value="Unassembled WGS sequence"/>
</dbReference>
<keyword evidence="2" id="KW-1185">Reference proteome</keyword>
<reference evidence="1" key="1">
    <citation type="submission" date="2023-07" db="EMBL/GenBank/DDBJ databases">
        <authorList>
            <consortium name="CYATHOMIX"/>
        </authorList>
    </citation>
    <scope>NUCLEOTIDE SEQUENCE</scope>
    <source>
        <strain evidence="1">N/A</strain>
    </source>
</reference>
<protein>
    <submittedName>
        <fullName evidence="1">Uncharacterized protein</fullName>
    </submittedName>
</protein>
<sequence length="107" mass="11917">MFPSFMLQSLQGNCSSAIAPDFTTARLPNAVNFLELQPQWLQVFWCCSDLLIARGCLNRKNRFFPITQVSILWLSAAKDSSTSTLYASLLGIILYLTPLNGGKHVSF</sequence>
<evidence type="ECO:0000313" key="1">
    <source>
        <dbReference type="EMBL" id="CAJ0590066.1"/>
    </source>
</evidence>
<organism evidence="1 2">
    <name type="scientific">Cylicocyclus nassatus</name>
    <name type="common">Nematode worm</name>
    <dbReference type="NCBI Taxonomy" id="53992"/>
    <lineage>
        <taxon>Eukaryota</taxon>
        <taxon>Metazoa</taxon>
        <taxon>Ecdysozoa</taxon>
        <taxon>Nematoda</taxon>
        <taxon>Chromadorea</taxon>
        <taxon>Rhabditida</taxon>
        <taxon>Rhabditina</taxon>
        <taxon>Rhabditomorpha</taxon>
        <taxon>Strongyloidea</taxon>
        <taxon>Strongylidae</taxon>
        <taxon>Cylicocyclus</taxon>
    </lineage>
</organism>
<proteinExistence type="predicted"/>
<evidence type="ECO:0000313" key="2">
    <source>
        <dbReference type="Proteomes" id="UP001176961"/>
    </source>
</evidence>
<accession>A0AA36DLT8</accession>
<gene>
    <name evidence="1" type="ORF">CYNAS_LOCUS2049</name>
</gene>
<name>A0AA36DLT8_CYLNA</name>
<comment type="caution">
    <text evidence="1">The sequence shown here is derived from an EMBL/GenBank/DDBJ whole genome shotgun (WGS) entry which is preliminary data.</text>
</comment>
<dbReference type="AlphaFoldDB" id="A0AA36DLT8"/>
<dbReference type="EMBL" id="CATQJL010000001">
    <property type="protein sequence ID" value="CAJ0590066.1"/>
    <property type="molecule type" value="Genomic_DNA"/>
</dbReference>